<dbReference type="GO" id="GO:0000956">
    <property type="term" value="P:nuclear-transcribed mRNA catabolic process"/>
    <property type="evidence" value="ECO:0007669"/>
    <property type="project" value="TreeGrafter"/>
</dbReference>
<sequence>MGIPSYFSHIIKNYSNIIHSLNYFIKKNLLFHHLYMDCNSIIYDSVYGLESKIQNGEIGEPEDFEMAVINAVSEKIKFYIQLIQPTNSVLIAFDGVAPFAKMEQQRTRRYKTLFMKNINSDFGKKGANWNTSAITPGTLFMNKLSRFLELEFKNSEAKYKVKNIIVSGSNEQGEGEHKLYEKIRKSDYFNDNIAVYGLDADLIMLSIFHLKYCNNIYIFRETPEFLKNSIPIHEKNDKPEEPHFIDVKHLSNSILSEMNCKFKDPIRIHDYVFLCFFLGNDFLPHFPAMNIRTHGIQGLLDIYRLCIGNYADRFLISKNNGNILWKNVGILVNEVAKREHEFLLNEYTVRDKLDKRKFLETTPLEKEDLLLNTPVIYRADEKYICPRESKWESRYYKVLFHFKRNNDTVKNICNNYLEGLEWVYKYYTDSCPDWRWKYNYHYPPLFSDLSKYIPHFEMSFIKDGNMNAFFPYTQLAYVLPSTNLTLLPEDLSKFLSNNYPELYPTEYKFQWTFCRYFWESHPILPEISKELLEQWDIQFRMFSKNKR</sequence>
<reference evidence="7" key="1">
    <citation type="journal article" date="2020" name="Nature">
        <title>Giant virus diversity and host interactions through global metagenomics.</title>
        <authorList>
            <person name="Schulz F."/>
            <person name="Roux S."/>
            <person name="Paez-Espino D."/>
            <person name="Jungbluth S."/>
            <person name="Walsh D.A."/>
            <person name="Denef V.J."/>
            <person name="McMahon K.D."/>
            <person name="Konstantinidis K.T."/>
            <person name="Eloe-Fadrosh E.A."/>
            <person name="Kyrpides N.C."/>
            <person name="Woyke T."/>
        </authorList>
    </citation>
    <scope>NUCLEOTIDE SEQUENCE</scope>
    <source>
        <strain evidence="7">GVMAG-M-3300027708-20</strain>
    </source>
</reference>
<feature type="domain" description="Xrn1 N-terminal" evidence="5">
    <location>
        <begin position="1"/>
        <end position="221"/>
    </location>
</feature>
<evidence type="ECO:0000256" key="1">
    <source>
        <dbReference type="ARBA" id="ARBA00022722"/>
    </source>
</evidence>
<dbReference type="InterPro" id="IPR004859">
    <property type="entry name" value="Xrn1_N"/>
</dbReference>
<evidence type="ECO:0008006" key="8">
    <source>
        <dbReference type="Google" id="ProtNLM"/>
    </source>
</evidence>
<keyword evidence="2" id="KW-0378">Hydrolase</keyword>
<dbReference type="EMBL" id="MN740389">
    <property type="protein sequence ID" value="QHU03771.1"/>
    <property type="molecule type" value="Genomic_DNA"/>
</dbReference>
<evidence type="ECO:0000259" key="5">
    <source>
        <dbReference type="Pfam" id="PF03159"/>
    </source>
</evidence>
<dbReference type="PANTHER" id="PTHR12341">
    <property type="entry name" value="5'-&gt;3' EXORIBONUCLEASE"/>
    <property type="match status" value="1"/>
</dbReference>
<dbReference type="PANTHER" id="PTHR12341:SF7">
    <property type="entry name" value="5'-3' EXORIBONUCLEASE 1"/>
    <property type="match status" value="1"/>
</dbReference>
<evidence type="ECO:0000256" key="4">
    <source>
        <dbReference type="ARBA" id="ARBA00038299"/>
    </source>
</evidence>
<keyword evidence="3" id="KW-0269">Exonuclease</keyword>
<protein>
    <recommendedName>
        <fullName evidence="8">Xrn1 N-terminal domain-containing protein</fullName>
    </recommendedName>
</protein>
<dbReference type="AlphaFoldDB" id="A0A6C0JFS2"/>
<dbReference type="GO" id="GO:0005634">
    <property type="term" value="C:nucleus"/>
    <property type="evidence" value="ECO:0007669"/>
    <property type="project" value="TreeGrafter"/>
</dbReference>
<dbReference type="Pfam" id="PF17846">
    <property type="entry name" value="XRN_M"/>
    <property type="match status" value="2"/>
</dbReference>
<evidence type="ECO:0000256" key="2">
    <source>
        <dbReference type="ARBA" id="ARBA00022801"/>
    </source>
</evidence>
<name>A0A6C0JFS2_9ZZZZ</name>
<comment type="similarity">
    <text evidence="4">Belongs to the 5'-3' exonuclease family.</text>
</comment>
<evidence type="ECO:0000259" key="6">
    <source>
        <dbReference type="Pfam" id="PF17846"/>
    </source>
</evidence>
<accession>A0A6C0JFS2</accession>
<dbReference type="GO" id="GO:0004534">
    <property type="term" value="F:5'-3' RNA exonuclease activity"/>
    <property type="evidence" value="ECO:0007669"/>
    <property type="project" value="TreeGrafter"/>
</dbReference>
<feature type="domain" description="Xrn1 helical" evidence="6">
    <location>
        <begin position="389"/>
        <end position="531"/>
    </location>
</feature>
<keyword evidence="1" id="KW-0540">Nuclease</keyword>
<dbReference type="Pfam" id="PF03159">
    <property type="entry name" value="XRN_N"/>
    <property type="match status" value="1"/>
</dbReference>
<evidence type="ECO:0000256" key="3">
    <source>
        <dbReference type="ARBA" id="ARBA00022839"/>
    </source>
</evidence>
<feature type="domain" description="Xrn1 helical" evidence="6">
    <location>
        <begin position="268"/>
        <end position="369"/>
    </location>
</feature>
<dbReference type="GO" id="GO:0003723">
    <property type="term" value="F:RNA binding"/>
    <property type="evidence" value="ECO:0007669"/>
    <property type="project" value="TreeGrafter"/>
</dbReference>
<dbReference type="InterPro" id="IPR041412">
    <property type="entry name" value="Xrn1_helical"/>
</dbReference>
<dbReference type="InterPro" id="IPR027073">
    <property type="entry name" value="5_3_exoribonuclease"/>
</dbReference>
<organism evidence="7">
    <name type="scientific">viral metagenome</name>
    <dbReference type="NCBI Taxonomy" id="1070528"/>
    <lineage>
        <taxon>unclassified sequences</taxon>
        <taxon>metagenomes</taxon>
        <taxon>organismal metagenomes</taxon>
    </lineage>
</organism>
<proteinExistence type="inferred from homology"/>
<dbReference type="Gene3D" id="3.40.50.12390">
    <property type="match status" value="1"/>
</dbReference>
<evidence type="ECO:0000313" key="7">
    <source>
        <dbReference type="EMBL" id="QHU03771.1"/>
    </source>
</evidence>